<feature type="region of interest" description="Disordered" evidence="1">
    <location>
        <begin position="480"/>
        <end position="509"/>
    </location>
</feature>
<feature type="compositionally biased region" description="Basic residues" evidence="1">
    <location>
        <begin position="491"/>
        <end position="503"/>
    </location>
</feature>
<dbReference type="EMBL" id="JANPWZ010001944">
    <property type="protein sequence ID" value="KAJ3562179.1"/>
    <property type="molecule type" value="Genomic_DNA"/>
</dbReference>
<dbReference type="AlphaFoldDB" id="A0A9W8TJM2"/>
<protein>
    <submittedName>
        <fullName evidence="2">Uncharacterized protein</fullName>
    </submittedName>
</protein>
<sequence length="587" mass="65996">MINSSEQEVAGLNHLVSSKGPVTPELGKQAANRGQFGLPTPDATPESRRAERSDHQRGFVRSVDQRATGIETPSVSSRAPSVEEITIHRDCSQQSIQREVPHQSSERPGSPPASEPQLHEEDYNSLSSVKAIFNSLISFLTLAKQRKSRADDARVQSTIDLIKSIPSIKRTRVGVGNLTKKLTAKQYGQLLEAIETSEDVDFQSFFIDKLRHDYTRRKKRFEIRMPTDMHKELGGFIMEQASLWKGSLKASPDPNVRIAALNIKSSGSADIKFPFARGVQDSKSPDNSFRHKNCECKPRCLHPTLVIEIGWTQSMKDLQDKAETYICRSKGNIRTVVCVFMRKMYQAEVRNEKRRYKEYVDGNVNDDDGASYSSDDKNETGEASILIWKAVSRRNGTIDAVCVQNEKFRDQNGRPVPGVALRIPLSAFVCRGIIDSSVGALEEQFELSSDSLCESIDDALKDYRQGRDVMQKQEAEEEIEKRAQEATQGISRRRKEKRTRRGVNHAPDNNGILGRLSEQGCNAVTFQCNLSTAPFGTLRLDLQLSGYNIERPHGNASSRYYYALTWDLAQGGVWSPKRHYDFGYDII</sequence>
<dbReference type="VEuPathDB" id="FungiDB:F4678DRAFT_458905"/>
<feature type="region of interest" description="Disordered" evidence="1">
    <location>
        <begin position="1"/>
        <end position="122"/>
    </location>
</feature>
<keyword evidence="3" id="KW-1185">Reference proteome</keyword>
<name>A0A9W8TJM2_9PEZI</name>
<evidence type="ECO:0000256" key="1">
    <source>
        <dbReference type="SAM" id="MobiDB-lite"/>
    </source>
</evidence>
<comment type="caution">
    <text evidence="2">The sequence shown here is derived from an EMBL/GenBank/DDBJ whole genome shotgun (WGS) entry which is preliminary data.</text>
</comment>
<dbReference type="Proteomes" id="UP001148614">
    <property type="component" value="Unassembled WGS sequence"/>
</dbReference>
<evidence type="ECO:0000313" key="2">
    <source>
        <dbReference type="EMBL" id="KAJ3562179.1"/>
    </source>
</evidence>
<gene>
    <name evidence="2" type="ORF">NPX13_g8660</name>
</gene>
<organism evidence="2 3">
    <name type="scientific">Xylaria arbuscula</name>
    <dbReference type="NCBI Taxonomy" id="114810"/>
    <lineage>
        <taxon>Eukaryota</taxon>
        <taxon>Fungi</taxon>
        <taxon>Dikarya</taxon>
        <taxon>Ascomycota</taxon>
        <taxon>Pezizomycotina</taxon>
        <taxon>Sordariomycetes</taxon>
        <taxon>Xylariomycetidae</taxon>
        <taxon>Xylariales</taxon>
        <taxon>Xylariaceae</taxon>
        <taxon>Xylaria</taxon>
    </lineage>
</organism>
<feature type="compositionally biased region" description="Basic and acidic residues" evidence="1">
    <location>
        <begin position="45"/>
        <end position="57"/>
    </location>
</feature>
<proteinExistence type="predicted"/>
<reference evidence="2" key="1">
    <citation type="submission" date="2022-07" db="EMBL/GenBank/DDBJ databases">
        <title>Genome Sequence of Xylaria arbuscula.</title>
        <authorList>
            <person name="Buettner E."/>
        </authorList>
    </citation>
    <scope>NUCLEOTIDE SEQUENCE</scope>
    <source>
        <strain evidence="2">VT107</strain>
    </source>
</reference>
<evidence type="ECO:0000313" key="3">
    <source>
        <dbReference type="Proteomes" id="UP001148614"/>
    </source>
</evidence>
<accession>A0A9W8TJM2</accession>